<accession>A0A8X6VW34</accession>
<evidence type="ECO:0000313" key="2">
    <source>
        <dbReference type="Proteomes" id="UP000887159"/>
    </source>
</evidence>
<comment type="caution">
    <text evidence="1">The sequence shown here is derived from an EMBL/GenBank/DDBJ whole genome shotgun (WGS) entry which is preliminary data.</text>
</comment>
<protein>
    <submittedName>
        <fullName evidence="1">Uncharacterized protein</fullName>
    </submittedName>
</protein>
<evidence type="ECO:0000313" key="1">
    <source>
        <dbReference type="EMBL" id="GFY23618.1"/>
    </source>
</evidence>
<name>A0A8X6VW34_TRICX</name>
<organism evidence="1 2">
    <name type="scientific">Trichonephila clavipes</name>
    <name type="common">Golden silk orbweaver</name>
    <name type="synonym">Nephila clavipes</name>
    <dbReference type="NCBI Taxonomy" id="2585209"/>
    <lineage>
        <taxon>Eukaryota</taxon>
        <taxon>Metazoa</taxon>
        <taxon>Ecdysozoa</taxon>
        <taxon>Arthropoda</taxon>
        <taxon>Chelicerata</taxon>
        <taxon>Arachnida</taxon>
        <taxon>Araneae</taxon>
        <taxon>Araneomorphae</taxon>
        <taxon>Entelegynae</taxon>
        <taxon>Araneoidea</taxon>
        <taxon>Nephilidae</taxon>
        <taxon>Trichonephila</taxon>
    </lineage>
</organism>
<dbReference type="Proteomes" id="UP000887159">
    <property type="component" value="Unassembled WGS sequence"/>
</dbReference>
<dbReference type="EMBL" id="BMAU01021364">
    <property type="protein sequence ID" value="GFY23618.1"/>
    <property type="molecule type" value="Genomic_DNA"/>
</dbReference>
<keyword evidence="2" id="KW-1185">Reference proteome</keyword>
<gene>
    <name evidence="1" type="primary">AVEN_39273_1</name>
    <name evidence="1" type="ORF">TNCV_1039171</name>
</gene>
<proteinExistence type="predicted"/>
<reference evidence="1" key="1">
    <citation type="submission" date="2020-08" db="EMBL/GenBank/DDBJ databases">
        <title>Multicomponent nature underlies the extraordinary mechanical properties of spider dragline silk.</title>
        <authorList>
            <person name="Kono N."/>
            <person name="Nakamura H."/>
            <person name="Mori M."/>
            <person name="Yoshida Y."/>
            <person name="Ohtoshi R."/>
            <person name="Malay A.D."/>
            <person name="Moran D.A.P."/>
            <person name="Tomita M."/>
            <person name="Numata K."/>
            <person name="Arakawa K."/>
        </authorList>
    </citation>
    <scope>NUCLEOTIDE SEQUENCE</scope>
</reference>
<sequence length="69" mass="7779">MSYLGRDGLGVVDQSLGHPDLLIYRGSIIFLWEHLKILVYVTPLDSDEDLVARIPEAEALLREIPGIFE</sequence>
<dbReference type="AlphaFoldDB" id="A0A8X6VW34"/>